<feature type="non-terminal residue" evidence="2">
    <location>
        <position position="1"/>
    </location>
</feature>
<comment type="caution">
    <text evidence="2">The sequence shown here is derived from an EMBL/GenBank/DDBJ whole genome shotgun (WGS) entry which is preliminary data.</text>
</comment>
<reference evidence="2 3" key="1">
    <citation type="journal article" date="2019" name="Sci. Rep.">
        <title>Orb-weaving spider Araneus ventricosus genome elucidates the spidroin gene catalogue.</title>
        <authorList>
            <person name="Kono N."/>
            <person name="Nakamura H."/>
            <person name="Ohtoshi R."/>
            <person name="Moran D.A.P."/>
            <person name="Shinohara A."/>
            <person name="Yoshida Y."/>
            <person name="Fujiwara M."/>
            <person name="Mori M."/>
            <person name="Tomita M."/>
            <person name="Arakawa K."/>
        </authorList>
    </citation>
    <scope>NUCLEOTIDE SEQUENCE [LARGE SCALE GENOMIC DNA]</scope>
</reference>
<proteinExistence type="predicted"/>
<keyword evidence="3" id="KW-1185">Reference proteome</keyword>
<name>A0A4Y2KPK3_ARAVE</name>
<sequence length="40" mass="4890">STFSILLRQPNDDCGSRRDERRRKGYRRPEEHLHQHEGRT</sequence>
<accession>A0A4Y2KPK3</accession>
<organism evidence="2 3">
    <name type="scientific">Araneus ventricosus</name>
    <name type="common">Orbweaver spider</name>
    <name type="synonym">Epeira ventricosa</name>
    <dbReference type="NCBI Taxonomy" id="182803"/>
    <lineage>
        <taxon>Eukaryota</taxon>
        <taxon>Metazoa</taxon>
        <taxon>Ecdysozoa</taxon>
        <taxon>Arthropoda</taxon>
        <taxon>Chelicerata</taxon>
        <taxon>Arachnida</taxon>
        <taxon>Araneae</taxon>
        <taxon>Araneomorphae</taxon>
        <taxon>Entelegynae</taxon>
        <taxon>Araneoidea</taxon>
        <taxon>Araneidae</taxon>
        <taxon>Araneus</taxon>
    </lineage>
</organism>
<feature type="compositionally biased region" description="Basic and acidic residues" evidence="1">
    <location>
        <begin position="27"/>
        <end position="40"/>
    </location>
</feature>
<feature type="compositionally biased region" description="Basic and acidic residues" evidence="1">
    <location>
        <begin position="10"/>
        <end position="19"/>
    </location>
</feature>
<dbReference type="AlphaFoldDB" id="A0A4Y2KPK3"/>
<evidence type="ECO:0000256" key="1">
    <source>
        <dbReference type="SAM" id="MobiDB-lite"/>
    </source>
</evidence>
<dbReference type="EMBL" id="BGPR01115533">
    <property type="protein sequence ID" value="GBN04285.1"/>
    <property type="molecule type" value="Genomic_DNA"/>
</dbReference>
<dbReference type="Proteomes" id="UP000499080">
    <property type="component" value="Unassembled WGS sequence"/>
</dbReference>
<feature type="region of interest" description="Disordered" evidence="1">
    <location>
        <begin position="1"/>
        <end position="40"/>
    </location>
</feature>
<gene>
    <name evidence="2" type="ORF">AVEN_43151_1</name>
</gene>
<evidence type="ECO:0000313" key="3">
    <source>
        <dbReference type="Proteomes" id="UP000499080"/>
    </source>
</evidence>
<protein>
    <submittedName>
        <fullName evidence="2">Uncharacterized protein</fullName>
    </submittedName>
</protein>
<evidence type="ECO:0000313" key="2">
    <source>
        <dbReference type="EMBL" id="GBN04285.1"/>
    </source>
</evidence>